<evidence type="ECO:0008006" key="3">
    <source>
        <dbReference type="Google" id="ProtNLM"/>
    </source>
</evidence>
<reference evidence="2" key="1">
    <citation type="journal article" date="2020" name="mSystems">
        <title>Genome- and Community-Level Interaction Insights into Carbon Utilization and Element Cycling Functions of Hydrothermarchaeota in Hydrothermal Sediment.</title>
        <authorList>
            <person name="Zhou Z."/>
            <person name="Liu Y."/>
            <person name="Xu W."/>
            <person name="Pan J."/>
            <person name="Luo Z.H."/>
            <person name="Li M."/>
        </authorList>
    </citation>
    <scope>NUCLEOTIDE SEQUENCE [LARGE SCALE GENOMIC DNA]</scope>
    <source>
        <strain evidence="2">SpSt-339</strain>
    </source>
</reference>
<evidence type="ECO:0000313" key="2">
    <source>
        <dbReference type="EMBL" id="HEN16329.1"/>
    </source>
</evidence>
<comment type="caution">
    <text evidence="2">The sequence shown here is derived from an EMBL/GenBank/DDBJ whole genome shotgun (WGS) entry which is preliminary data.</text>
</comment>
<dbReference type="EMBL" id="DSOK01000350">
    <property type="protein sequence ID" value="HEN16329.1"/>
    <property type="molecule type" value="Genomic_DNA"/>
</dbReference>
<evidence type="ECO:0000256" key="1">
    <source>
        <dbReference type="SAM" id="SignalP"/>
    </source>
</evidence>
<keyword evidence="1" id="KW-0732">Signal</keyword>
<proteinExistence type="predicted"/>
<name>A0A7C2NZ49_9PLAN</name>
<accession>A0A7C2NZ49</accession>
<feature type="signal peptide" evidence="1">
    <location>
        <begin position="1"/>
        <end position="26"/>
    </location>
</feature>
<sequence>MRCPTARLFLLFVTLTLVSGANSAAADEWMYRRSYFSHWPDDGTPPTHPLPEQRSAHRPAYYREAFGFSVRSAFRWNNYVLRNGPRTDRTLYLEGYIEFNP</sequence>
<gene>
    <name evidence="2" type="ORF">ENQ76_12780</name>
</gene>
<dbReference type="AlphaFoldDB" id="A0A7C2NZ49"/>
<feature type="chain" id="PRO_5027817861" description="DUF2490 domain-containing protein" evidence="1">
    <location>
        <begin position="27"/>
        <end position="101"/>
    </location>
</feature>
<organism evidence="2">
    <name type="scientific">Schlesneria paludicola</name>
    <dbReference type="NCBI Taxonomy" id="360056"/>
    <lineage>
        <taxon>Bacteria</taxon>
        <taxon>Pseudomonadati</taxon>
        <taxon>Planctomycetota</taxon>
        <taxon>Planctomycetia</taxon>
        <taxon>Planctomycetales</taxon>
        <taxon>Planctomycetaceae</taxon>
        <taxon>Schlesneria</taxon>
    </lineage>
</organism>
<protein>
    <recommendedName>
        <fullName evidence="3">DUF2490 domain-containing protein</fullName>
    </recommendedName>
</protein>